<dbReference type="GO" id="GO:0008270">
    <property type="term" value="F:zinc ion binding"/>
    <property type="evidence" value="ECO:0007669"/>
    <property type="project" value="UniProtKB-KW"/>
</dbReference>
<keyword evidence="1" id="KW-0863">Zinc-finger</keyword>
<keyword evidence="1" id="KW-0479">Metal-binding</keyword>
<organism evidence="3 4">
    <name type="scientific">Stentor coeruleus</name>
    <dbReference type="NCBI Taxonomy" id="5963"/>
    <lineage>
        <taxon>Eukaryota</taxon>
        <taxon>Sar</taxon>
        <taxon>Alveolata</taxon>
        <taxon>Ciliophora</taxon>
        <taxon>Postciliodesmatophora</taxon>
        <taxon>Heterotrichea</taxon>
        <taxon>Heterotrichida</taxon>
        <taxon>Stentoridae</taxon>
        <taxon>Stentor</taxon>
    </lineage>
</organism>
<reference evidence="3 4" key="1">
    <citation type="submission" date="2016-11" db="EMBL/GenBank/DDBJ databases">
        <title>The macronuclear genome of Stentor coeruleus: a giant cell with tiny introns.</title>
        <authorList>
            <person name="Slabodnick M."/>
            <person name="Ruby J.G."/>
            <person name="Reiff S.B."/>
            <person name="Swart E.C."/>
            <person name="Gosai S."/>
            <person name="Prabakaran S."/>
            <person name="Witkowska E."/>
            <person name="Larue G.E."/>
            <person name="Fisher S."/>
            <person name="Freeman R.M."/>
            <person name="Gunawardena J."/>
            <person name="Chu W."/>
            <person name="Stover N.A."/>
            <person name="Gregory B.D."/>
            <person name="Nowacki M."/>
            <person name="Derisi J."/>
            <person name="Roy S.W."/>
            <person name="Marshall W.F."/>
            <person name="Sood P."/>
        </authorList>
    </citation>
    <scope>NUCLEOTIDE SEQUENCE [LARGE SCALE GENOMIC DNA]</scope>
    <source>
        <strain evidence="3">WM001</strain>
    </source>
</reference>
<keyword evidence="2" id="KW-0175">Coiled coil</keyword>
<dbReference type="EMBL" id="MPUH01000313">
    <property type="protein sequence ID" value="OMJ83184.1"/>
    <property type="molecule type" value="Genomic_DNA"/>
</dbReference>
<feature type="coiled-coil region" evidence="2">
    <location>
        <begin position="333"/>
        <end position="388"/>
    </location>
</feature>
<gene>
    <name evidence="3" type="ORF">SteCoe_15963</name>
</gene>
<accession>A0A1R2C2C1</accession>
<evidence type="ECO:0000256" key="2">
    <source>
        <dbReference type="SAM" id="Coils"/>
    </source>
</evidence>
<dbReference type="OrthoDB" id="313515at2759"/>
<dbReference type="PROSITE" id="PS51113">
    <property type="entry name" value="ZF_BTK"/>
    <property type="match status" value="1"/>
</dbReference>
<protein>
    <submittedName>
        <fullName evidence="3">Uncharacterized protein</fullName>
    </submittedName>
</protein>
<evidence type="ECO:0000313" key="4">
    <source>
        <dbReference type="Proteomes" id="UP000187209"/>
    </source>
</evidence>
<dbReference type="AlphaFoldDB" id="A0A1R2C2C1"/>
<evidence type="ECO:0000256" key="1">
    <source>
        <dbReference type="PROSITE-ProRule" id="PRU00432"/>
    </source>
</evidence>
<name>A0A1R2C2C1_9CILI</name>
<dbReference type="Proteomes" id="UP000187209">
    <property type="component" value="Unassembled WGS sequence"/>
</dbReference>
<sequence length="575" mass="67491">MRQCKIVTPTSSITNFTSKNPTENRKEKSFICGTLAEVFKRRNQIISANGSPKLRNLKNIRSRTRTNSVSPEQAAIVIKDYIMPLFKIEKEAKHLRRRSECYGTKSKHFEMKDSGIISDFKLVEELNSKLETMKESRIQIEGHLRQAYQDKIVYENDYKGLNEKLLNSEGNIVFLNYTLTQTLKKANQDRFGYSYMNEQYCKYKSLYEEEQTQSTTLAKFLEEEKAKNDKIRNVAVKLEYVNTLLVMENDILGEKLKGLYQSLDNLIGHQSMDSKLLEEYQDIAHAGKILYESHIGDLKMVMTMTDEKSEMEQMIKELSDITLGIQDRKDKYIKMLRDKNTKLENEVKNLTFTRDKQNNDSEELDKKYKDLQEEHMKLRSKLKSYKTSFSADLLLEKYCKSCQKPYTEATNFNWACKRHSSQYFEGVYWCCGQRGKDAFGCVTSKHISAEDKEMIDEDKKEKNAVFCSSCRSQGHSLSECPKDPNARSHFDPAEELTRIEEYVKNRKKMNIDSYLLKQKFFNMAIHRIKKTNTMIRGDVEYDRMQNKNEFPDIQEYKREFIHSQSELLQELLNSL</sequence>
<evidence type="ECO:0000313" key="3">
    <source>
        <dbReference type="EMBL" id="OMJ83184.1"/>
    </source>
</evidence>
<proteinExistence type="predicted"/>
<keyword evidence="4" id="KW-1185">Reference proteome</keyword>
<dbReference type="InterPro" id="IPR001562">
    <property type="entry name" value="Znf_Btk_motif"/>
</dbReference>
<keyword evidence="1" id="KW-0862">Zinc</keyword>
<dbReference type="GO" id="GO:0035556">
    <property type="term" value="P:intracellular signal transduction"/>
    <property type="evidence" value="ECO:0007669"/>
    <property type="project" value="InterPro"/>
</dbReference>
<comment type="caution">
    <text evidence="3">The sequence shown here is derived from an EMBL/GenBank/DDBJ whole genome shotgun (WGS) entry which is preliminary data.</text>
</comment>